<dbReference type="OrthoDB" id="438979at2759"/>
<keyword evidence="5" id="KW-1185">Reference proteome</keyword>
<dbReference type="GO" id="GO:0012505">
    <property type="term" value="C:endomembrane system"/>
    <property type="evidence" value="ECO:0007669"/>
    <property type="project" value="TreeGrafter"/>
</dbReference>
<keyword evidence="2" id="KW-0812">Transmembrane</keyword>
<dbReference type="Gene3D" id="3.10.120.10">
    <property type="entry name" value="Cytochrome b5-like heme/steroid binding domain"/>
    <property type="match status" value="1"/>
</dbReference>
<gene>
    <name evidence="4" type="ORF">Vbra_14485</name>
</gene>
<sequence>MVATLRERLQSVKDLIRWPWVALGVGVTAAAFMTYLLWPRKREEEETYVPPPKPDPCPRGFTLEELAAFRGADGAPVYVAVRGKVYDMSSTRSGRDMYGQGGPYHCFAGKDASRALARMSFEESEMNRQDWGDLNLFEKEILDEWEAKFEHKYGCVGWVVWPVQHTQERSAVAK</sequence>
<dbReference type="OMA" id="ESMITTI"/>
<dbReference type="AlphaFoldDB" id="A0A0G4F522"/>
<evidence type="ECO:0000259" key="3">
    <source>
        <dbReference type="SMART" id="SM01117"/>
    </source>
</evidence>
<organism evidence="4 5">
    <name type="scientific">Vitrella brassicaformis (strain CCMP3155)</name>
    <dbReference type="NCBI Taxonomy" id="1169540"/>
    <lineage>
        <taxon>Eukaryota</taxon>
        <taxon>Sar</taxon>
        <taxon>Alveolata</taxon>
        <taxon>Colpodellida</taxon>
        <taxon>Vitrellaceae</taxon>
        <taxon>Vitrella</taxon>
    </lineage>
</organism>
<dbReference type="GO" id="GO:0016020">
    <property type="term" value="C:membrane"/>
    <property type="evidence" value="ECO:0007669"/>
    <property type="project" value="TreeGrafter"/>
</dbReference>
<keyword evidence="2" id="KW-0472">Membrane</keyword>
<dbReference type="STRING" id="1169540.A0A0G4F522"/>
<dbReference type="InterPro" id="IPR001199">
    <property type="entry name" value="Cyt_B5-like_heme/steroid-bd"/>
</dbReference>
<dbReference type="VEuPathDB" id="CryptoDB:Vbra_14485"/>
<accession>A0A0G4F522</accession>
<dbReference type="Pfam" id="PF00173">
    <property type="entry name" value="Cyt-b5"/>
    <property type="match status" value="1"/>
</dbReference>
<dbReference type="PANTHER" id="PTHR10281:SF76">
    <property type="entry name" value="CALCUTTA CUP-RELATED"/>
    <property type="match status" value="1"/>
</dbReference>
<dbReference type="EMBL" id="CDMY01000376">
    <property type="protein sequence ID" value="CEM07576.1"/>
    <property type="molecule type" value="Genomic_DNA"/>
</dbReference>
<dbReference type="Proteomes" id="UP000041254">
    <property type="component" value="Unassembled WGS sequence"/>
</dbReference>
<dbReference type="PhylomeDB" id="A0A0G4F522"/>
<dbReference type="InterPro" id="IPR036400">
    <property type="entry name" value="Cyt_B5-like_heme/steroid_sf"/>
</dbReference>
<proteinExistence type="inferred from homology"/>
<dbReference type="SUPFAM" id="SSF55856">
    <property type="entry name" value="Cytochrome b5-like heme/steroid binding domain"/>
    <property type="match status" value="1"/>
</dbReference>
<evidence type="ECO:0000313" key="5">
    <source>
        <dbReference type="Proteomes" id="UP000041254"/>
    </source>
</evidence>
<evidence type="ECO:0000313" key="4">
    <source>
        <dbReference type="EMBL" id="CEM07576.1"/>
    </source>
</evidence>
<dbReference type="FunFam" id="3.10.120.10:FF:000003">
    <property type="entry name" value="membrane-associated progesterone receptor component 1"/>
    <property type="match status" value="1"/>
</dbReference>
<evidence type="ECO:0000256" key="1">
    <source>
        <dbReference type="ARBA" id="ARBA00038357"/>
    </source>
</evidence>
<feature type="domain" description="Cytochrome b5 heme-binding" evidence="3">
    <location>
        <begin position="61"/>
        <end position="160"/>
    </location>
</feature>
<feature type="transmembrane region" description="Helical" evidence="2">
    <location>
        <begin position="20"/>
        <end position="38"/>
    </location>
</feature>
<comment type="similarity">
    <text evidence="1">Belongs to the cytochrome b5 family. MAPR subfamily.</text>
</comment>
<reference evidence="4 5" key="1">
    <citation type="submission" date="2014-11" db="EMBL/GenBank/DDBJ databases">
        <authorList>
            <person name="Zhu J."/>
            <person name="Qi W."/>
            <person name="Song R."/>
        </authorList>
    </citation>
    <scope>NUCLEOTIDE SEQUENCE [LARGE SCALE GENOMIC DNA]</scope>
</reference>
<name>A0A0G4F522_VITBC</name>
<dbReference type="InParanoid" id="A0A0G4F522"/>
<dbReference type="PANTHER" id="PTHR10281">
    <property type="entry name" value="MEMBRANE-ASSOCIATED PROGESTERONE RECEPTOR COMPONENT-RELATED"/>
    <property type="match status" value="1"/>
</dbReference>
<evidence type="ECO:0000256" key="2">
    <source>
        <dbReference type="SAM" id="Phobius"/>
    </source>
</evidence>
<protein>
    <recommendedName>
        <fullName evidence="3">Cytochrome b5 heme-binding domain-containing protein</fullName>
    </recommendedName>
</protein>
<dbReference type="SMART" id="SM01117">
    <property type="entry name" value="Cyt-b5"/>
    <property type="match status" value="1"/>
</dbReference>
<dbReference type="InterPro" id="IPR050577">
    <property type="entry name" value="MAPR/NEUFC/NENF-like"/>
</dbReference>
<keyword evidence="2" id="KW-1133">Transmembrane helix</keyword>